<keyword evidence="10" id="KW-1185">Reference proteome</keyword>
<evidence type="ECO:0000256" key="1">
    <source>
        <dbReference type="ARBA" id="ARBA00004429"/>
    </source>
</evidence>
<proteinExistence type="inferred from homology"/>
<dbReference type="AlphaFoldDB" id="A0A1N7MJD3"/>
<evidence type="ECO:0000256" key="2">
    <source>
        <dbReference type="ARBA" id="ARBA00022519"/>
    </source>
</evidence>
<dbReference type="InterPro" id="IPR004089">
    <property type="entry name" value="MCPsignal_dom"/>
</dbReference>
<accession>A0A1N7MJD3</accession>
<dbReference type="PROSITE" id="PS50192">
    <property type="entry name" value="T_SNARE"/>
    <property type="match status" value="1"/>
</dbReference>
<keyword evidence="3 5" id="KW-0807">Transducer</keyword>
<dbReference type="GO" id="GO:0004888">
    <property type="term" value="F:transmembrane signaling receptor activity"/>
    <property type="evidence" value="ECO:0007669"/>
    <property type="project" value="InterPro"/>
</dbReference>
<keyword evidence="6" id="KW-0472">Membrane</keyword>
<keyword evidence="2" id="KW-0997">Cell inner membrane</keyword>
<evidence type="ECO:0000313" key="9">
    <source>
        <dbReference type="EMBL" id="SIS86039.1"/>
    </source>
</evidence>
<dbReference type="PANTHER" id="PTHR32089:SF112">
    <property type="entry name" value="LYSOZYME-LIKE PROTEIN-RELATED"/>
    <property type="match status" value="1"/>
</dbReference>
<dbReference type="GO" id="GO:0007165">
    <property type="term" value="P:signal transduction"/>
    <property type="evidence" value="ECO:0007669"/>
    <property type="project" value="UniProtKB-KW"/>
</dbReference>
<keyword evidence="6" id="KW-0812">Transmembrane</keyword>
<dbReference type="PROSITE" id="PS50111">
    <property type="entry name" value="CHEMOTAXIS_TRANSDUC_2"/>
    <property type="match status" value="1"/>
</dbReference>
<evidence type="ECO:0000256" key="6">
    <source>
        <dbReference type="SAM" id="Phobius"/>
    </source>
</evidence>
<dbReference type="GO" id="GO:0005886">
    <property type="term" value="C:plasma membrane"/>
    <property type="evidence" value="ECO:0007669"/>
    <property type="project" value="UniProtKB-SubCell"/>
</dbReference>
<dbReference type="SMART" id="SM00283">
    <property type="entry name" value="MA"/>
    <property type="match status" value="1"/>
</dbReference>
<dbReference type="GO" id="GO:0006935">
    <property type="term" value="P:chemotaxis"/>
    <property type="evidence" value="ECO:0007669"/>
    <property type="project" value="InterPro"/>
</dbReference>
<organism evidence="9 10">
    <name type="scientific">Insolitispirillum peregrinum</name>
    <dbReference type="NCBI Taxonomy" id="80876"/>
    <lineage>
        <taxon>Bacteria</taxon>
        <taxon>Pseudomonadati</taxon>
        <taxon>Pseudomonadota</taxon>
        <taxon>Alphaproteobacteria</taxon>
        <taxon>Rhodospirillales</taxon>
        <taxon>Novispirillaceae</taxon>
        <taxon>Insolitispirillum</taxon>
    </lineage>
</organism>
<evidence type="ECO:0000313" key="10">
    <source>
        <dbReference type="Proteomes" id="UP000185678"/>
    </source>
</evidence>
<dbReference type="PRINTS" id="PR00260">
    <property type="entry name" value="CHEMTRNSDUCR"/>
</dbReference>
<protein>
    <submittedName>
        <fullName evidence="9">Methyl-accepting chemotaxis protein</fullName>
    </submittedName>
</protein>
<evidence type="ECO:0000256" key="4">
    <source>
        <dbReference type="ARBA" id="ARBA00029447"/>
    </source>
</evidence>
<dbReference type="SUPFAM" id="SSF58104">
    <property type="entry name" value="Methyl-accepting chemotaxis protein (MCP) signaling domain"/>
    <property type="match status" value="1"/>
</dbReference>
<feature type="transmembrane region" description="Helical" evidence="6">
    <location>
        <begin position="116"/>
        <end position="135"/>
    </location>
</feature>
<evidence type="ECO:0000259" key="8">
    <source>
        <dbReference type="PROSITE" id="PS50192"/>
    </source>
</evidence>
<dbReference type="RefSeq" id="WP_076400607.1">
    <property type="nucleotide sequence ID" value="NZ_FTOA01000004.1"/>
</dbReference>
<dbReference type="InterPro" id="IPR004090">
    <property type="entry name" value="Chemotax_Me-accpt_rcpt"/>
</dbReference>
<dbReference type="InterPro" id="IPR000727">
    <property type="entry name" value="T_SNARE_dom"/>
</dbReference>
<reference evidence="9 10" key="1">
    <citation type="submission" date="2017-01" db="EMBL/GenBank/DDBJ databases">
        <authorList>
            <person name="Mah S.A."/>
            <person name="Swanson W.J."/>
            <person name="Moy G.W."/>
            <person name="Vacquier V.D."/>
        </authorList>
    </citation>
    <scope>NUCLEOTIDE SEQUENCE [LARGE SCALE GENOMIC DNA]</scope>
    <source>
        <strain evidence="9 10">DSM 11589</strain>
    </source>
</reference>
<comment type="similarity">
    <text evidence="4">Belongs to the methyl-accepting chemotaxis (MCP) protein family.</text>
</comment>
<feature type="domain" description="Methyl-accepting transducer" evidence="7">
    <location>
        <begin position="228"/>
        <end position="457"/>
    </location>
</feature>
<evidence type="ECO:0000256" key="3">
    <source>
        <dbReference type="ARBA" id="ARBA00023224"/>
    </source>
</evidence>
<dbReference type="Proteomes" id="UP000185678">
    <property type="component" value="Unassembled WGS sequence"/>
</dbReference>
<keyword evidence="2" id="KW-1003">Cell membrane</keyword>
<feature type="transmembrane region" description="Helical" evidence="6">
    <location>
        <begin position="68"/>
        <end position="86"/>
    </location>
</feature>
<evidence type="ECO:0000256" key="5">
    <source>
        <dbReference type="PROSITE-ProRule" id="PRU00284"/>
    </source>
</evidence>
<feature type="transmembrane region" description="Helical" evidence="6">
    <location>
        <begin position="141"/>
        <end position="163"/>
    </location>
</feature>
<evidence type="ECO:0000259" key="7">
    <source>
        <dbReference type="PROSITE" id="PS50111"/>
    </source>
</evidence>
<name>A0A1N7MJD3_9PROT</name>
<dbReference type="OrthoDB" id="354287at2"/>
<comment type="subcellular location">
    <subcellularLocation>
        <location evidence="1">Cell inner membrane</location>
        <topology evidence="1">Multi-pass membrane protein</topology>
    </subcellularLocation>
</comment>
<sequence>MTALSSIRSRFSRFVLLFSWANVGIVALAGLVSGQPVLLPTLMAVMVAAVASVGCLRAPQAETTRITGGAVLAAFPAILVFQFAGHPWQIDLHMYFFAALALSVVWCDWRPVLSGAASTAVHHLVLNFVLPWAVFPDGADFFRVVLHAVIVVLETAVLMWIAAQIVSAFASSEQALHVAAQAQADAEELARREALEKAAEAAWAARLRSLTAEFDETISGAVSAVSQSADEMGSVSGRMKAVARKTSDGIQDVLNAADVAVNSVDDVGSATERLETTVHEVRSLVHQAEQIAKAASERAAEADSTVKTLDTSANRIGEILHLINTIASQTNLLALNATIEAARAGEAGKGFAVVANEVKQLASQTAHATSEIEQQISAVQTSSQDAVQALGTIINDISTLNGIAQDIANAVDQQSSAVTEIERSSQVATSAVQQSDQAAEHFQIAVQETTASSSAVAETSETLGQQAHHLRLVVDRFIADLHK</sequence>
<dbReference type="Gene3D" id="1.10.287.950">
    <property type="entry name" value="Methyl-accepting chemotaxis protein"/>
    <property type="match status" value="1"/>
</dbReference>
<gene>
    <name evidence="9" type="ORF">SAMN05421779_104153</name>
</gene>
<feature type="domain" description="T-SNARE coiled-coil homology" evidence="8">
    <location>
        <begin position="380"/>
        <end position="442"/>
    </location>
</feature>
<dbReference type="Pfam" id="PF00015">
    <property type="entry name" value="MCPsignal"/>
    <property type="match status" value="1"/>
</dbReference>
<dbReference type="EMBL" id="FTOA01000004">
    <property type="protein sequence ID" value="SIS86039.1"/>
    <property type="molecule type" value="Genomic_DNA"/>
</dbReference>
<feature type="transmembrane region" description="Helical" evidence="6">
    <location>
        <begin position="12"/>
        <end position="31"/>
    </location>
</feature>
<dbReference type="STRING" id="80876.SAMN05421779_104153"/>
<keyword evidence="6" id="KW-1133">Transmembrane helix</keyword>
<feature type="transmembrane region" description="Helical" evidence="6">
    <location>
        <begin position="37"/>
        <end position="56"/>
    </location>
</feature>
<dbReference type="PANTHER" id="PTHR32089">
    <property type="entry name" value="METHYL-ACCEPTING CHEMOTAXIS PROTEIN MCPB"/>
    <property type="match status" value="1"/>
</dbReference>